<name>A0A5B7T4A5_9LACO</name>
<dbReference type="AlphaFoldDB" id="A0A5B7T4A5"/>
<dbReference type="NCBIfam" id="TIGR01641">
    <property type="entry name" value="phageSPP1_gp7"/>
    <property type="match status" value="1"/>
</dbReference>
<dbReference type="Pfam" id="PF04233">
    <property type="entry name" value="Phage_Mu_F"/>
    <property type="match status" value="1"/>
</dbReference>
<dbReference type="EMBL" id="CP040736">
    <property type="protein sequence ID" value="QCX25185.1"/>
    <property type="molecule type" value="Genomic_DNA"/>
</dbReference>
<reference evidence="2 3" key="1">
    <citation type="submission" date="2019-05" db="EMBL/GenBank/DDBJ databases">
        <title>Genome Sequence of Lactobacillus futsaii Y97, a Potential Probiotic Strain Isolated from the Futsai of Taiwan.</title>
        <authorList>
            <person name="Du X."/>
        </authorList>
    </citation>
    <scope>NUCLEOTIDE SEQUENCE [LARGE SCALE GENOMIC DNA]</scope>
    <source>
        <strain evidence="2 3">Y97</strain>
    </source>
</reference>
<evidence type="ECO:0000259" key="1">
    <source>
        <dbReference type="Pfam" id="PF04233"/>
    </source>
</evidence>
<dbReference type="RefSeq" id="WP_057814443.1">
    <property type="nucleotide sequence ID" value="NZ_CP040736.1"/>
</dbReference>
<proteinExistence type="predicted"/>
<accession>A0A5B7T4A5</accession>
<feature type="domain" description="Phage head morphogenesis" evidence="1">
    <location>
        <begin position="57"/>
        <end position="160"/>
    </location>
</feature>
<dbReference type="InterPro" id="IPR006528">
    <property type="entry name" value="Phage_head_morphogenesis_dom"/>
</dbReference>
<gene>
    <name evidence="2" type="ORF">FG051_08695</name>
</gene>
<sequence>MTTIFNTQVQQNKLTSNFARFNEDQIKYIVNQPWHKEDFSKRVWKNYRDELPGQLVDVMLRGTFMGYSTERITKMFQQRFEGIRRHQIHRLVITEMGHIAEQATSKAYGESGIEEYEYMATLESHTCEVCARLDGKIFKMSEKKEGINYPLIHPHCRCTTVPHIKDLPDVKKRWMRDPGTDKGKIINNMSFDEWKKSFGINPSGAISGALNDRNDPGQIKRTAFANNYYQELRNANSKVLIERISKNSKISSEVVERALNHILNSKYELFDPETYGTTVRNFDPSYDMAQSLQRLRTGTPLKHDIIMLKHESYEAQLMDKKGLNYREAHELTNQVYNYQLVLDKWKEDYQ</sequence>
<organism evidence="2 3">
    <name type="scientific">Companilactobacillus futsaii</name>
    <dbReference type="NCBI Taxonomy" id="938155"/>
    <lineage>
        <taxon>Bacteria</taxon>
        <taxon>Bacillati</taxon>
        <taxon>Bacillota</taxon>
        <taxon>Bacilli</taxon>
        <taxon>Lactobacillales</taxon>
        <taxon>Lactobacillaceae</taxon>
        <taxon>Companilactobacillus</taxon>
    </lineage>
</organism>
<dbReference type="Proteomes" id="UP000310673">
    <property type="component" value="Chromosome"/>
</dbReference>
<evidence type="ECO:0000313" key="2">
    <source>
        <dbReference type="EMBL" id="QCX25185.1"/>
    </source>
</evidence>
<dbReference type="STRING" id="1423818.FC88_GL000697"/>
<evidence type="ECO:0000313" key="3">
    <source>
        <dbReference type="Proteomes" id="UP000310673"/>
    </source>
</evidence>
<protein>
    <recommendedName>
        <fullName evidence="1">Phage head morphogenesis domain-containing protein</fullName>
    </recommendedName>
</protein>
<dbReference type="KEGG" id="lft:FG051_08695"/>